<evidence type="ECO:0000313" key="10">
    <source>
        <dbReference type="EMBL" id="AZF82057.1"/>
    </source>
</evidence>
<dbReference type="Proteomes" id="UP000076770">
    <property type="component" value="Chromosome i"/>
</dbReference>
<evidence type="ECO:0000313" key="5">
    <source>
        <dbReference type="EMBL" id="AZF68982.1"/>
    </source>
</evidence>
<evidence type="ECO:0000313" key="22">
    <source>
        <dbReference type="Proteomes" id="UP000275843"/>
    </source>
</evidence>
<dbReference type="Proteomes" id="UP000282269">
    <property type="component" value="Chromosome"/>
</dbReference>
<dbReference type="Proteomes" id="UP000275843">
    <property type="component" value="Chromosome"/>
</dbReference>
<evidence type="ECO:0000313" key="15">
    <source>
        <dbReference type="Proteomes" id="UP000033085"/>
    </source>
</evidence>
<dbReference type="Pfam" id="PF22636">
    <property type="entry name" value="FlK"/>
    <property type="match status" value="1"/>
</dbReference>
<dbReference type="EMBL" id="CP033236">
    <property type="protein sequence ID" value="AZF71602.1"/>
    <property type="molecule type" value="Genomic_DNA"/>
</dbReference>
<reference evidence="13" key="3">
    <citation type="submission" date="2016-04" db="EMBL/GenBank/DDBJ databases">
        <authorList>
            <person name="Evans L.H."/>
            <person name="Alamgir A."/>
            <person name="Owens N."/>
            <person name="Weber N.D."/>
            <person name="Virtaneva K."/>
            <person name="Barbian K."/>
            <person name="Babar A."/>
            <person name="Rosenke K."/>
        </authorList>
    </citation>
    <scope>NUCLEOTIDE SEQUENCE</scope>
    <source>
        <strain evidence="13">P1</strain>
    </source>
</reference>
<dbReference type="PANTHER" id="PTHR36934">
    <property type="entry name" value="BLR0278 PROTEIN"/>
    <property type="match status" value="1"/>
</dbReference>
<evidence type="ECO:0000313" key="23">
    <source>
        <dbReference type="Proteomes" id="UP000278715"/>
    </source>
</evidence>
<evidence type="ECO:0000313" key="19">
    <source>
        <dbReference type="Proteomes" id="UP000269431"/>
    </source>
</evidence>
<evidence type="ECO:0000313" key="8">
    <source>
        <dbReference type="EMBL" id="AZF76845.1"/>
    </source>
</evidence>
<reference evidence="12 25" key="6">
    <citation type="journal article" date="2020" name="Nat. Commun.">
        <title>The structures of two archaeal type IV pili illuminate evolutionary relationships.</title>
        <authorList>
            <person name="Wang F."/>
            <person name="Baquero D.P."/>
            <person name="Su Z."/>
            <person name="Beltran L.C."/>
            <person name="Prangishvili D."/>
            <person name="Krupovic M."/>
            <person name="Egelman E.H."/>
        </authorList>
    </citation>
    <scope>NUCLEOTIDE SEQUENCE [LARGE SCALE GENOMIC DNA]</scope>
    <source>
        <strain evidence="12 25">POZ149</strain>
    </source>
</reference>
<dbReference type="SUPFAM" id="SSF54637">
    <property type="entry name" value="Thioesterase/thiol ester dehydrase-isomerase"/>
    <property type="match status" value="1"/>
</dbReference>
<evidence type="ECO:0000313" key="17">
    <source>
        <dbReference type="Proteomes" id="UP000076770"/>
    </source>
</evidence>
<dbReference type="InterPro" id="IPR054485">
    <property type="entry name" value="FlK-like_dom"/>
</dbReference>
<accession>A0A157T1B1</accession>
<dbReference type="EMBL" id="CP033237">
    <property type="protein sequence ID" value="AZF74222.1"/>
    <property type="molecule type" value="Genomic_DNA"/>
</dbReference>
<dbReference type="Proteomes" id="UP000033106">
    <property type="component" value="Chromosome"/>
</dbReference>
<dbReference type="EMBL" id="CP011055">
    <property type="protein sequence ID" value="AYN75615.1"/>
    <property type="molecule type" value="Genomic_DNA"/>
</dbReference>
<evidence type="ECO:0000313" key="25">
    <source>
        <dbReference type="Proteomes" id="UP000594632"/>
    </source>
</evidence>
<evidence type="ECO:0000313" key="12">
    <source>
        <dbReference type="EMBL" id="QPG48881.1"/>
    </source>
</evidence>
<dbReference type="PATRIC" id="fig|2287.9.peg.1656"/>
<evidence type="ECO:0000313" key="14">
    <source>
        <dbReference type="Proteomes" id="UP000033057"/>
    </source>
</evidence>
<evidence type="ECO:0000313" key="21">
    <source>
        <dbReference type="Proteomes" id="UP000273443"/>
    </source>
</evidence>
<dbReference type="EMBL" id="CP050869">
    <property type="protein sequence ID" value="QPG48881.1"/>
    <property type="molecule type" value="Genomic_DNA"/>
</dbReference>
<dbReference type="PANTHER" id="PTHR36934:SF1">
    <property type="entry name" value="THIOESTERASE DOMAIN-CONTAINING PROTEIN"/>
    <property type="match status" value="1"/>
</dbReference>
<dbReference type="EMBL" id="CP033235">
    <property type="protein sequence ID" value="AZF68982.1"/>
    <property type="molecule type" value="Genomic_DNA"/>
</dbReference>
<dbReference type="EMBL" id="CP011056">
    <property type="protein sequence ID" value="AYN75777.1"/>
    <property type="molecule type" value="Genomic_DNA"/>
</dbReference>
<evidence type="ECO:0000313" key="7">
    <source>
        <dbReference type="EMBL" id="AZF74222.1"/>
    </source>
</evidence>
<dbReference type="EMBL" id="LT549890">
    <property type="protein sequence ID" value="SAI85142.1"/>
    <property type="molecule type" value="Genomic_DNA"/>
</dbReference>
<dbReference type="Proteomes" id="UP000269431">
    <property type="component" value="Chromosome"/>
</dbReference>
<dbReference type="Proteomes" id="UP000278715">
    <property type="component" value="Chromosome"/>
</dbReference>
<dbReference type="Proteomes" id="UP000033085">
    <property type="component" value="Chromosome"/>
</dbReference>
<protein>
    <submittedName>
        <fullName evidence="2">Thioesterase</fullName>
    </submittedName>
</protein>
<dbReference type="KEGG" id="ssoa:SULA_2340"/>
<evidence type="ECO:0000313" key="20">
    <source>
        <dbReference type="Proteomes" id="UP000273194"/>
    </source>
</evidence>
<evidence type="ECO:0000313" key="16">
    <source>
        <dbReference type="Proteomes" id="UP000033106"/>
    </source>
</evidence>
<evidence type="ECO:0000313" key="11">
    <source>
        <dbReference type="EMBL" id="AZF84644.1"/>
    </source>
</evidence>
<dbReference type="Proteomes" id="UP000267993">
    <property type="component" value="Chromosome"/>
</dbReference>
<reference evidence="18 19" key="4">
    <citation type="journal article" date="2018" name="Proc. Natl. Acad. Sci. U.S.A.">
        <title>Nonmutational mechanism of inheritance in the Archaeon Sulfolobus solfataricus.</title>
        <authorList>
            <person name="Payne S."/>
            <person name="McCarthy S."/>
            <person name="Johnson T."/>
            <person name="North E."/>
            <person name="Blum P."/>
        </authorList>
    </citation>
    <scope>NUCLEOTIDE SEQUENCE [LARGE SCALE GENOMIC DNA]</scope>
    <source>
        <strain evidence="6 18">SARC-H</strain>
        <strain evidence="7 22">SARC-I</strain>
        <strain evidence="9 23">SARC-N</strain>
        <strain evidence="10 24">SARC-O</strain>
        <strain evidence="11 19">SUL120</strain>
        <strain evidence="5 20">SULG</strain>
        <strain evidence="8 21">SULM</strain>
    </source>
</reference>
<proteinExistence type="predicted"/>
<dbReference type="Proteomes" id="UP000033057">
    <property type="component" value="Chromosome"/>
</dbReference>
<reference evidence="14 15" key="1">
    <citation type="journal article" date="2015" name="Genome Announc.">
        <title>Complete Genome Sequence of Sulfolobus solfataricus Strain 98/2 and Evolved Derivatives.</title>
        <authorList>
            <person name="McCarthy S."/>
            <person name="Gradnigo J."/>
            <person name="Johnson T."/>
            <person name="Payne S."/>
            <person name="Lipzen A."/>
            <person name="Martin J."/>
            <person name="Schackwitz W."/>
            <person name="Moriyama E."/>
            <person name="Blum P."/>
        </authorList>
    </citation>
    <scope>NUCLEOTIDE SEQUENCE [LARGE SCALE GENOMIC DNA]</scope>
    <source>
        <strain evidence="14">98/2 SULC</strain>
        <strain evidence="2">SARC-B</strain>
        <strain evidence="3">SARC-C</strain>
        <strain evidence="4 16">SULA</strain>
        <strain evidence="15">SULB</strain>
    </source>
</reference>
<dbReference type="Proteomes" id="UP000273194">
    <property type="component" value="Chromosome"/>
</dbReference>
<dbReference type="EMBL" id="CP033238">
    <property type="protein sequence ID" value="AZF76845.1"/>
    <property type="molecule type" value="Genomic_DNA"/>
</dbReference>
<evidence type="ECO:0000313" key="18">
    <source>
        <dbReference type="Proteomes" id="UP000267993"/>
    </source>
</evidence>
<dbReference type="InterPro" id="IPR025540">
    <property type="entry name" value="FlK"/>
</dbReference>
<evidence type="ECO:0000313" key="6">
    <source>
        <dbReference type="EMBL" id="AZF71602.1"/>
    </source>
</evidence>
<evidence type="ECO:0000313" key="9">
    <source>
        <dbReference type="EMBL" id="AZF79452.1"/>
    </source>
</evidence>
<gene>
    <name evidence="12" type="ORF">HFC64_02020</name>
    <name evidence="13" type="ORF">SSOP1_1588</name>
    <name evidence="4" type="ORF">SULA_2340</name>
    <name evidence="2" type="ORF">SULB_2341</name>
    <name evidence="3" type="ORF">SULC_2338</name>
    <name evidence="5" type="ORF">SULG_11845</name>
    <name evidence="6" type="ORF">SULH_11845</name>
    <name evidence="7" type="ORF">SULI_11845</name>
    <name evidence="8" type="ORF">SULM_11835</name>
    <name evidence="9" type="ORF">SULN_11835</name>
    <name evidence="10" type="ORF">SULO_11845</name>
    <name evidence="11" type="ORF">SULZ_11865</name>
</gene>
<evidence type="ECO:0000259" key="1">
    <source>
        <dbReference type="Pfam" id="PF22636"/>
    </source>
</evidence>
<evidence type="ECO:0000313" key="24">
    <source>
        <dbReference type="Proteomes" id="UP000282269"/>
    </source>
</evidence>
<organism evidence="13 17">
    <name type="scientific">Saccharolobus solfataricus</name>
    <name type="common">Sulfolobus solfataricus</name>
    <dbReference type="NCBI Taxonomy" id="2287"/>
    <lineage>
        <taxon>Archaea</taxon>
        <taxon>Thermoproteota</taxon>
        <taxon>Thermoprotei</taxon>
        <taxon>Sulfolobales</taxon>
        <taxon>Sulfolobaceae</taxon>
        <taxon>Saccharolobus</taxon>
    </lineage>
</organism>
<dbReference type="OrthoDB" id="359228at2157"/>
<sequence length="90" mass="10680">MMIVFMENVFMELVQKYLKKGKTAVGYRVDVKHLMSVGIGKEIRVKATLKEVNGRRFKFEVEAFYEDKKIGEGFHERVIIYEVEFMKRVL</sequence>
<dbReference type="Gene3D" id="3.10.129.10">
    <property type="entry name" value="Hotdog Thioesterase"/>
    <property type="match status" value="1"/>
</dbReference>
<name>A0A157T1B1_SACSO</name>
<dbReference type="Proteomes" id="UP000273443">
    <property type="component" value="Chromosome"/>
</dbReference>
<reference evidence="2" key="5">
    <citation type="submission" date="2018-10" db="EMBL/GenBank/DDBJ databases">
        <authorList>
            <person name="McCarthy S."/>
            <person name="Gradnigo J."/>
            <person name="Johnson T."/>
            <person name="Payne S."/>
            <person name="Lipzen A."/>
            <person name="Schackwitz W."/>
            <person name="Martin J."/>
            <person name="Moriyama E."/>
            <person name="Blum P."/>
        </authorList>
    </citation>
    <scope>NUCLEOTIDE SEQUENCE</scope>
    <source>
        <strain evidence="2">SARC-B</strain>
        <strain evidence="3">SARC-C</strain>
        <strain evidence="4">SULA</strain>
    </source>
</reference>
<evidence type="ECO:0000313" key="13">
    <source>
        <dbReference type="EMBL" id="SAI85142.1"/>
    </source>
</evidence>
<dbReference type="KEGG" id="ssof:SULC_2338"/>
<feature type="domain" description="Fluoroacetyl-CoA-specific thioesterase-like" evidence="1">
    <location>
        <begin position="1"/>
        <end position="81"/>
    </location>
</feature>
<dbReference type="InterPro" id="IPR029069">
    <property type="entry name" value="HotDog_dom_sf"/>
</dbReference>
<dbReference type="PIRSF" id="PIRSF014972">
    <property type="entry name" value="FlK"/>
    <property type="match status" value="1"/>
</dbReference>
<dbReference type="EMBL" id="CP033239">
    <property type="protein sequence ID" value="AZF79452.1"/>
    <property type="molecule type" value="Genomic_DNA"/>
</dbReference>
<reference evidence="17" key="2">
    <citation type="submission" date="2016-04" db="EMBL/GenBank/DDBJ databases">
        <authorList>
            <person name="Shah S.A."/>
            <person name="Garrett R.A."/>
        </authorList>
    </citation>
    <scope>NUCLEOTIDE SEQUENCE [LARGE SCALE GENOMIC DNA]</scope>
    <source>
        <strain evidence="17">ATCC 35091 / DSM 1616 / JCM 8930 / NBRC 15331 / P1</strain>
    </source>
</reference>
<dbReference type="AlphaFoldDB" id="A0A157T1B1"/>
<dbReference type="EMBL" id="CP033241">
    <property type="protein sequence ID" value="AZF84644.1"/>
    <property type="molecule type" value="Genomic_DNA"/>
</dbReference>
<dbReference type="EMBL" id="CP011057">
    <property type="protein sequence ID" value="AYP18612.1"/>
    <property type="molecule type" value="Genomic_DNA"/>
</dbReference>
<evidence type="ECO:0000313" key="4">
    <source>
        <dbReference type="EMBL" id="AYP18612.1"/>
    </source>
</evidence>
<evidence type="ECO:0000313" key="3">
    <source>
        <dbReference type="EMBL" id="AYN75777.1"/>
    </source>
</evidence>
<dbReference type="EMBL" id="CP033240">
    <property type="protein sequence ID" value="AZF82057.1"/>
    <property type="molecule type" value="Genomic_DNA"/>
</dbReference>
<evidence type="ECO:0000313" key="2">
    <source>
        <dbReference type="EMBL" id="AYN75615.1"/>
    </source>
</evidence>
<dbReference type="Proteomes" id="UP000594632">
    <property type="component" value="Chromosome"/>
</dbReference>
<dbReference type="KEGG" id="ssol:SULB_2341"/>